<dbReference type="GO" id="GO:0008270">
    <property type="term" value="F:zinc ion binding"/>
    <property type="evidence" value="ECO:0007669"/>
    <property type="project" value="UniProtKB-KW"/>
</dbReference>
<dbReference type="SUPFAM" id="SSF57850">
    <property type="entry name" value="RING/U-box"/>
    <property type="match status" value="1"/>
</dbReference>
<dbReference type="InterPro" id="IPR013083">
    <property type="entry name" value="Znf_RING/FYVE/PHD"/>
</dbReference>
<evidence type="ECO:0008006" key="10">
    <source>
        <dbReference type="Google" id="ProtNLM"/>
    </source>
</evidence>
<dbReference type="PROSITE" id="PS50119">
    <property type="entry name" value="ZF_BBOX"/>
    <property type="match status" value="1"/>
</dbReference>
<keyword evidence="1" id="KW-0479">Metal-binding</keyword>
<dbReference type="Gene3D" id="3.30.40.10">
    <property type="entry name" value="Zinc/RING finger domain, C3HC4 (zinc finger)"/>
    <property type="match status" value="1"/>
</dbReference>
<evidence type="ECO:0000256" key="4">
    <source>
        <dbReference type="PROSITE-ProRule" id="PRU00024"/>
    </source>
</evidence>
<protein>
    <recommendedName>
        <fullName evidence="10">RING-type domain-containing protein</fullName>
    </recommendedName>
</protein>
<gene>
    <name evidence="8" type="ORF">BSL78_25495</name>
</gene>
<evidence type="ECO:0000259" key="7">
    <source>
        <dbReference type="PROSITE" id="PS50119"/>
    </source>
</evidence>
<keyword evidence="2 4" id="KW-0863">Zinc-finger</keyword>
<feature type="domain" description="B box-type" evidence="7">
    <location>
        <begin position="93"/>
        <end position="140"/>
    </location>
</feature>
<dbReference type="PANTHER" id="PTHR25462">
    <property type="entry name" value="BONUS, ISOFORM C-RELATED"/>
    <property type="match status" value="1"/>
</dbReference>
<dbReference type="EMBL" id="MRZV01001470">
    <property type="protein sequence ID" value="PIK37665.1"/>
    <property type="molecule type" value="Genomic_DNA"/>
</dbReference>
<evidence type="ECO:0000259" key="6">
    <source>
        <dbReference type="PROSITE" id="PS50089"/>
    </source>
</evidence>
<dbReference type="SUPFAM" id="SSF57845">
    <property type="entry name" value="B-box zinc-binding domain"/>
    <property type="match status" value="1"/>
</dbReference>
<dbReference type="Gene3D" id="3.30.160.60">
    <property type="entry name" value="Classic Zinc Finger"/>
    <property type="match status" value="1"/>
</dbReference>
<feature type="domain" description="RING-type" evidence="6">
    <location>
        <begin position="17"/>
        <end position="58"/>
    </location>
</feature>
<name>A0A2G8JPP8_STIJA</name>
<feature type="compositionally biased region" description="Basic and acidic residues" evidence="5">
    <location>
        <begin position="265"/>
        <end position="313"/>
    </location>
</feature>
<sequence length="700" mass="80924">MASSTPLKDMEEKFFQCSICLEEFKEPKQLPCLHRYCRDCLEIIIQTKVDTMECPLCKTKCNIPEEGVNGFKTDFHMKSMLQFIQLQKSFEDEDIRDCIGCSKKLKITAYCFKCNDFLCEECFQFHLTNKMVSDHEQHTLDLKHVDTENLTLAKLASLTEDPRCKDHPKNLAQLCCGSCGNLPICVACTFGTHKDHVLHEVTKLAKSERERLTAKLVELKTYKEKLYEFPRKVENVRQLLKVNLYEEKKSIQFHYDQQSNKLKNQQKESQNELESKKNEIEKRKENEERQLRLDMEEEIRQDKETQEELRRLDNSSQNQTAALDTLCEQNENLIQEIADYYEHVIKRYENFSASTSTILFSKNDWTDAQFLPDITAASDPLIEDVKKEFSELEFLSEIKVFRTPKDTSNNTTITEHEDSVVDIQGIRSKGRWISSMTKTGDGRILLTGKASNLHSHITVINRNGEKIRQHKFKKDKSFKDHPYRYCASLPLYKVATVCRPTEVGIYDVRDGSYVSKDIREVVNIWPEGNSVLSVTTDVYNNHILVGSSSMEVYELDWHLNFVRTIRLPDDITSVREMSVHNDNIVICDRDGRRVYIVTKNQLEAKLVYELNKPNVDEGDWGPLCTCVDNDGVIYILWSADVSGNNRRIIIQYGQDYRQLATKRLDDSNARCITTLETGEGEKLLVATGQTGLLYTFGLVS</sequence>
<proteinExistence type="predicted"/>
<dbReference type="InterPro" id="IPR018957">
    <property type="entry name" value="Znf_C3HC4_RING-type"/>
</dbReference>
<dbReference type="AlphaFoldDB" id="A0A2G8JPP8"/>
<dbReference type="STRING" id="307972.A0A2G8JPP8"/>
<dbReference type="PROSITE" id="PS50089">
    <property type="entry name" value="ZF_RING_2"/>
    <property type="match status" value="1"/>
</dbReference>
<evidence type="ECO:0000313" key="9">
    <source>
        <dbReference type="Proteomes" id="UP000230750"/>
    </source>
</evidence>
<dbReference type="PROSITE" id="PS00518">
    <property type="entry name" value="ZF_RING_1"/>
    <property type="match status" value="1"/>
</dbReference>
<comment type="caution">
    <text evidence="8">The sequence shown here is derived from an EMBL/GenBank/DDBJ whole genome shotgun (WGS) entry which is preliminary data.</text>
</comment>
<dbReference type="Pfam" id="PF00097">
    <property type="entry name" value="zf-C3HC4"/>
    <property type="match status" value="1"/>
</dbReference>
<dbReference type="Proteomes" id="UP000230750">
    <property type="component" value="Unassembled WGS sequence"/>
</dbReference>
<dbReference type="GO" id="GO:0061630">
    <property type="term" value="F:ubiquitin protein ligase activity"/>
    <property type="evidence" value="ECO:0007669"/>
    <property type="project" value="TreeGrafter"/>
</dbReference>
<keyword evidence="9" id="KW-1185">Reference proteome</keyword>
<dbReference type="Gene3D" id="2.120.10.30">
    <property type="entry name" value="TolB, C-terminal domain"/>
    <property type="match status" value="1"/>
</dbReference>
<reference evidence="8 9" key="1">
    <citation type="journal article" date="2017" name="PLoS Biol.">
        <title>The sea cucumber genome provides insights into morphological evolution and visceral regeneration.</title>
        <authorList>
            <person name="Zhang X."/>
            <person name="Sun L."/>
            <person name="Yuan J."/>
            <person name="Sun Y."/>
            <person name="Gao Y."/>
            <person name="Zhang L."/>
            <person name="Li S."/>
            <person name="Dai H."/>
            <person name="Hamel J.F."/>
            <person name="Liu C."/>
            <person name="Yu Y."/>
            <person name="Liu S."/>
            <person name="Lin W."/>
            <person name="Guo K."/>
            <person name="Jin S."/>
            <person name="Xu P."/>
            <person name="Storey K.B."/>
            <person name="Huan P."/>
            <person name="Zhang T."/>
            <person name="Zhou Y."/>
            <person name="Zhang J."/>
            <person name="Lin C."/>
            <person name="Li X."/>
            <person name="Xing L."/>
            <person name="Huo D."/>
            <person name="Sun M."/>
            <person name="Wang L."/>
            <person name="Mercier A."/>
            <person name="Li F."/>
            <person name="Yang H."/>
            <person name="Xiang J."/>
        </authorList>
    </citation>
    <scope>NUCLEOTIDE SEQUENCE [LARGE SCALE GENOMIC DNA]</scope>
    <source>
        <strain evidence="8">Shaxun</strain>
        <tissue evidence="8">Muscle</tissue>
    </source>
</reference>
<dbReference type="InterPro" id="IPR000315">
    <property type="entry name" value="Znf_B-box"/>
</dbReference>
<dbReference type="SUPFAM" id="SSF69322">
    <property type="entry name" value="Tricorn protease domain 2"/>
    <property type="match status" value="1"/>
</dbReference>
<feature type="region of interest" description="Disordered" evidence="5">
    <location>
        <begin position="256"/>
        <end position="316"/>
    </location>
</feature>
<evidence type="ECO:0000256" key="3">
    <source>
        <dbReference type="ARBA" id="ARBA00022833"/>
    </source>
</evidence>
<dbReference type="InterPro" id="IPR047153">
    <property type="entry name" value="TRIM45/56/19-like"/>
</dbReference>
<dbReference type="PANTHER" id="PTHR25462:SF291">
    <property type="entry name" value="E3 UBIQUITIN-PROTEIN LIGASE TRIM45"/>
    <property type="match status" value="1"/>
</dbReference>
<dbReference type="InterPro" id="IPR017907">
    <property type="entry name" value="Znf_RING_CS"/>
</dbReference>
<dbReference type="InterPro" id="IPR001841">
    <property type="entry name" value="Znf_RING"/>
</dbReference>
<evidence type="ECO:0000256" key="2">
    <source>
        <dbReference type="ARBA" id="ARBA00022771"/>
    </source>
</evidence>
<organism evidence="8 9">
    <name type="scientific">Stichopus japonicus</name>
    <name type="common">Sea cucumber</name>
    <dbReference type="NCBI Taxonomy" id="307972"/>
    <lineage>
        <taxon>Eukaryota</taxon>
        <taxon>Metazoa</taxon>
        <taxon>Echinodermata</taxon>
        <taxon>Eleutherozoa</taxon>
        <taxon>Echinozoa</taxon>
        <taxon>Holothuroidea</taxon>
        <taxon>Aspidochirotacea</taxon>
        <taxon>Aspidochirotida</taxon>
        <taxon>Stichopodidae</taxon>
        <taxon>Apostichopus</taxon>
    </lineage>
</organism>
<evidence type="ECO:0000313" key="8">
    <source>
        <dbReference type="EMBL" id="PIK37665.1"/>
    </source>
</evidence>
<evidence type="ECO:0000256" key="5">
    <source>
        <dbReference type="SAM" id="MobiDB-lite"/>
    </source>
</evidence>
<dbReference type="SMART" id="SM00184">
    <property type="entry name" value="RING"/>
    <property type="match status" value="1"/>
</dbReference>
<accession>A0A2G8JPP8</accession>
<keyword evidence="3" id="KW-0862">Zinc</keyword>
<dbReference type="InterPro" id="IPR011042">
    <property type="entry name" value="6-blade_b-propeller_TolB-like"/>
</dbReference>
<evidence type="ECO:0000256" key="1">
    <source>
        <dbReference type="ARBA" id="ARBA00022723"/>
    </source>
</evidence>
<dbReference type="OrthoDB" id="252722at2759"/>